<reference evidence="3" key="1">
    <citation type="journal article" date="2022" name="J Glob Antimicrob Resist">
        <title>Comparative analysis of IMP-4- and OXA-58-containing plasmids of three carbapenemase-producing Acinetobacter ursingii strains in the Netherlands.</title>
        <authorList>
            <person name="Hendrickx A.P.A."/>
            <person name="Schade R.P."/>
            <person name="Landman F."/>
            <person name="Bosch T."/>
            <person name="Schouls L.M."/>
            <person name="van Dijk K."/>
        </authorList>
    </citation>
    <scope>NUCLEOTIDE SEQUENCE</scope>
    <source>
        <strain evidence="3">RIVM_C010761</strain>
    </source>
</reference>
<evidence type="ECO:0000313" key="3">
    <source>
        <dbReference type="EMBL" id="UYF74567.1"/>
    </source>
</evidence>
<dbReference type="SUPFAM" id="SSF53448">
    <property type="entry name" value="Nucleotide-diphospho-sugar transferases"/>
    <property type="match status" value="1"/>
</dbReference>
<dbReference type="Gene3D" id="3.90.550.10">
    <property type="entry name" value="Spore Coat Polysaccharide Biosynthesis Protein SpsA, Chain A"/>
    <property type="match status" value="1"/>
</dbReference>
<evidence type="ECO:0000256" key="1">
    <source>
        <dbReference type="ARBA" id="ARBA00038494"/>
    </source>
</evidence>
<dbReference type="EC" id="2.4.-.-" evidence="3"/>
<name>A0A3F3L505_9GAMM</name>
<dbReference type="SUPFAM" id="SSF48452">
    <property type="entry name" value="TPR-like"/>
    <property type="match status" value="1"/>
</dbReference>
<dbReference type="RefSeq" id="WP_004990359.1">
    <property type="nucleotide sequence ID" value="NZ_AP018824.1"/>
</dbReference>
<dbReference type="InterPro" id="IPR011990">
    <property type="entry name" value="TPR-like_helical_dom_sf"/>
</dbReference>
<dbReference type="AlphaFoldDB" id="A0A3F3L505"/>
<comment type="similarity">
    <text evidence="1">Belongs to the glycosyltransferase 2 family. WaaE/KdtX subfamily.</text>
</comment>
<sequence length="402" mass="47899">MTSICLNMIVKNEGEIIQQTLENICHFIKIDSWVICDTGSTDDTVEKIENFFENKNIKGEIFYEPWKDFSYNRNIALKHCAGKSDYILIFDADDFFEGSFTLPAKLDKDCYLMNISSENRSLHYQRKLLLKNNQKFYWRGVLHEFIDQHGEISVGSINGEYQIISGRKGNRSKQNDKYLRDAEVLSKAFYEDNDENLKPRYAFYCAQSHRDAEQLDHAIHWYAKRAEMKEGWKDEIYTSYEQMGLLYERKKMDMQALYAWQCGVSTDPERAECWYHLARLNNWRGNYHLAYCYAKEAVKFKIPSGNRLFVNLPVYQYWCDYELCLNAYKLKDYINSYAAYKKLIENCPDDLINRLLHQLEHYKDMLNIESLENIFKIYQRLKKVNEEKILTDILNVKFDFET</sequence>
<dbReference type="Gene3D" id="1.25.40.10">
    <property type="entry name" value="Tetratricopeptide repeat domain"/>
    <property type="match status" value="1"/>
</dbReference>
<organism evidence="3 4">
    <name type="scientific">Acinetobacter ursingii</name>
    <dbReference type="NCBI Taxonomy" id="108980"/>
    <lineage>
        <taxon>Bacteria</taxon>
        <taxon>Pseudomonadati</taxon>
        <taxon>Pseudomonadota</taxon>
        <taxon>Gammaproteobacteria</taxon>
        <taxon>Moraxellales</taxon>
        <taxon>Moraxellaceae</taxon>
        <taxon>Acinetobacter</taxon>
    </lineage>
</organism>
<keyword evidence="3" id="KW-0808">Transferase</keyword>
<dbReference type="PANTHER" id="PTHR43630">
    <property type="entry name" value="POLY-BETA-1,6-N-ACETYL-D-GLUCOSAMINE SYNTHASE"/>
    <property type="match status" value="1"/>
</dbReference>
<evidence type="ECO:0000259" key="2">
    <source>
        <dbReference type="Pfam" id="PF00535"/>
    </source>
</evidence>
<dbReference type="Pfam" id="PF00535">
    <property type="entry name" value="Glycos_transf_2"/>
    <property type="match status" value="1"/>
</dbReference>
<proteinExistence type="inferred from homology"/>
<feature type="domain" description="Glycosyltransferase 2-like" evidence="2">
    <location>
        <begin position="8"/>
        <end position="98"/>
    </location>
</feature>
<keyword evidence="3" id="KW-0328">Glycosyltransferase</keyword>
<dbReference type="GO" id="GO:0016757">
    <property type="term" value="F:glycosyltransferase activity"/>
    <property type="evidence" value="ECO:0007669"/>
    <property type="project" value="UniProtKB-KW"/>
</dbReference>
<evidence type="ECO:0000313" key="4">
    <source>
        <dbReference type="Proteomes" id="UP001164081"/>
    </source>
</evidence>
<dbReference type="PANTHER" id="PTHR43630:SF2">
    <property type="entry name" value="GLYCOSYLTRANSFERASE"/>
    <property type="match status" value="1"/>
</dbReference>
<dbReference type="InterPro" id="IPR029044">
    <property type="entry name" value="Nucleotide-diphossugar_trans"/>
</dbReference>
<accession>A0A3F3L505</accession>
<gene>
    <name evidence="3" type="ORF">LSO58_12030</name>
</gene>
<protein>
    <submittedName>
        <fullName evidence="3">Glycosyltransferase</fullName>
        <ecNumber evidence="3">2.4.-.-</ecNumber>
    </submittedName>
</protein>
<dbReference type="EMBL" id="CP089044">
    <property type="protein sequence ID" value="UYF74567.1"/>
    <property type="molecule type" value="Genomic_DNA"/>
</dbReference>
<dbReference type="InterPro" id="IPR001173">
    <property type="entry name" value="Glyco_trans_2-like"/>
</dbReference>
<dbReference type="Proteomes" id="UP001164081">
    <property type="component" value="Chromosome"/>
</dbReference>